<dbReference type="InterPro" id="IPR004111">
    <property type="entry name" value="Repressor_TetR_C"/>
</dbReference>
<proteinExistence type="predicted"/>
<dbReference type="InterPro" id="IPR009057">
    <property type="entry name" value="Homeodomain-like_sf"/>
</dbReference>
<protein>
    <submittedName>
        <fullName evidence="5">TetR family transcriptional regulator</fullName>
    </submittedName>
</protein>
<dbReference type="EMBL" id="SNXZ01000005">
    <property type="protein sequence ID" value="TDP95202.1"/>
    <property type="molecule type" value="Genomic_DNA"/>
</dbReference>
<keyword evidence="1" id="KW-0805">Transcription regulation</keyword>
<organism evidence="5 6">
    <name type="scientific">Labedaea rhizosphaerae</name>
    <dbReference type="NCBI Taxonomy" id="598644"/>
    <lineage>
        <taxon>Bacteria</taxon>
        <taxon>Bacillati</taxon>
        <taxon>Actinomycetota</taxon>
        <taxon>Actinomycetes</taxon>
        <taxon>Pseudonocardiales</taxon>
        <taxon>Pseudonocardiaceae</taxon>
        <taxon>Labedaea</taxon>
    </lineage>
</organism>
<dbReference type="Gene3D" id="1.10.357.10">
    <property type="entry name" value="Tetracycline Repressor, domain 2"/>
    <property type="match status" value="1"/>
</dbReference>
<evidence type="ECO:0000313" key="5">
    <source>
        <dbReference type="EMBL" id="TDP95202.1"/>
    </source>
</evidence>
<evidence type="ECO:0000259" key="4">
    <source>
        <dbReference type="Pfam" id="PF02909"/>
    </source>
</evidence>
<feature type="domain" description="Tetracycline repressor TetR C-terminal" evidence="4">
    <location>
        <begin position="81"/>
        <end position="228"/>
    </location>
</feature>
<dbReference type="GO" id="GO:0045892">
    <property type="term" value="P:negative regulation of DNA-templated transcription"/>
    <property type="evidence" value="ECO:0007669"/>
    <property type="project" value="InterPro"/>
</dbReference>
<keyword evidence="2" id="KW-0238">DNA-binding</keyword>
<accession>A0A4R6S5Z6</accession>
<name>A0A4R6S5Z6_LABRH</name>
<gene>
    <name evidence="5" type="ORF">EV186_105434</name>
</gene>
<dbReference type="Gene3D" id="1.10.10.60">
    <property type="entry name" value="Homeodomain-like"/>
    <property type="match status" value="1"/>
</dbReference>
<reference evidence="5 6" key="1">
    <citation type="submission" date="2019-03" db="EMBL/GenBank/DDBJ databases">
        <title>Genomic Encyclopedia of Type Strains, Phase IV (KMG-IV): sequencing the most valuable type-strain genomes for metagenomic binning, comparative biology and taxonomic classification.</title>
        <authorList>
            <person name="Goeker M."/>
        </authorList>
    </citation>
    <scope>NUCLEOTIDE SEQUENCE [LARGE SCALE GENOMIC DNA]</scope>
    <source>
        <strain evidence="5 6">DSM 45361</strain>
    </source>
</reference>
<dbReference type="SUPFAM" id="SSF48498">
    <property type="entry name" value="Tetracyclin repressor-like, C-terminal domain"/>
    <property type="match status" value="1"/>
</dbReference>
<dbReference type="AlphaFoldDB" id="A0A4R6S5Z6"/>
<keyword evidence="3" id="KW-0804">Transcription</keyword>
<sequence length="231" mass="25094">MKPPIWTQPPPPPRQRALGREEIVAAGILVADEGGPDSITMKNVAEQLGPYSPMALYRYVHSKEGLIDLMLDAAAGEVPVPEAPSGNWREDLHTLAADTREMVLTHPWYAELTHTRAPVGPNTMRRLEFMLTVLTEQGAALGDAMSYAALIDRHIIGSGLQEAEESRTHLALGLHDGHALVAALAPIRELAEAGGHRLLTRWLSEPITSPEDQFELGLGFLLDGIAARLRG</sequence>
<dbReference type="InterPro" id="IPR050109">
    <property type="entry name" value="HTH-type_TetR-like_transc_reg"/>
</dbReference>
<keyword evidence="6" id="KW-1185">Reference proteome</keyword>
<dbReference type="Proteomes" id="UP000295444">
    <property type="component" value="Unassembled WGS sequence"/>
</dbReference>
<evidence type="ECO:0000256" key="2">
    <source>
        <dbReference type="ARBA" id="ARBA00023125"/>
    </source>
</evidence>
<dbReference type="OrthoDB" id="2570341at2"/>
<dbReference type="GO" id="GO:0000976">
    <property type="term" value="F:transcription cis-regulatory region binding"/>
    <property type="evidence" value="ECO:0007669"/>
    <property type="project" value="TreeGrafter"/>
</dbReference>
<dbReference type="PANTHER" id="PTHR30055">
    <property type="entry name" value="HTH-TYPE TRANSCRIPTIONAL REGULATOR RUTR"/>
    <property type="match status" value="1"/>
</dbReference>
<dbReference type="PANTHER" id="PTHR30055:SF151">
    <property type="entry name" value="TRANSCRIPTIONAL REGULATORY PROTEIN"/>
    <property type="match status" value="1"/>
</dbReference>
<dbReference type="GO" id="GO:0003700">
    <property type="term" value="F:DNA-binding transcription factor activity"/>
    <property type="evidence" value="ECO:0007669"/>
    <property type="project" value="TreeGrafter"/>
</dbReference>
<comment type="caution">
    <text evidence="5">The sequence shown here is derived from an EMBL/GenBank/DDBJ whole genome shotgun (WGS) entry which is preliminary data.</text>
</comment>
<evidence type="ECO:0000256" key="3">
    <source>
        <dbReference type="ARBA" id="ARBA00023163"/>
    </source>
</evidence>
<dbReference type="Pfam" id="PF02909">
    <property type="entry name" value="TetR_C_1"/>
    <property type="match status" value="1"/>
</dbReference>
<dbReference type="RefSeq" id="WP_133852639.1">
    <property type="nucleotide sequence ID" value="NZ_SNXZ01000005.1"/>
</dbReference>
<evidence type="ECO:0000313" key="6">
    <source>
        <dbReference type="Proteomes" id="UP000295444"/>
    </source>
</evidence>
<dbReference type="InterPro" id="IPR036271">
    <property type="entry name" value="Tet_transcr_reg_TetR-rel_C_sf"/>
</dbReference>
<dbReference type="SUPFAM" id="SSF46689">
    <property type="entry name" value="Homeodomain-like"/>
    <property type="match status" value="1"/>
</dbReference>
<evidence type="ECO:0000256" key="1">
    <source>
        <dbReference type="ARBA" id="ARBA00023015"/>
    </source>
</evidence>